<proteinExistence type="predicted"/>
<dbReference type="GO" id="GO:0016279">
    <property type="term" value="F:protein-lysine N-methyltransferase activity"/>
    <property type="evidence" value="ECO:0007669"/>
    <property type="project" value="UniProtKB-UniRule"/>
</dbReference>
<name>A0A166X4R8_9AGAM</name>
<accession>A0A166X4R8</accession>
<dbReference type="Gene3D" id="3.90.1420.10">
    <property type="entry name" value="Rubisco LSMT, substrate-binding domain"/>
    <property type="match status" value="1"/>
</dbReference>
<evidence type="ECO:0000313" key="7">
    <source>
        <dbReference type="Proteomes" id="UP000076532"/>
    </source>
</evidence>
<evidence type="ECO:0000256" key="3">
    <source>
        <dbReference type="ARBA" id="ARBA00022691"/>
    </source>
</evidence>
<dbReference type="SUPFAM" id="SSF82199">
    <property type="entry name" value="SET domain"/>
    <property type="match status" value="1"/>
</dbReference>
<evidence type="ECO:0000256" key="1">
    <source>
        <dbReference type="ARBA" id="ARBA00022603"/>
    </source>
</evidence>
<dbReference type="GO" id="GO:0005634">
    <property type="term" value="C:nucleus"/>
    <property type="evidence" value="ECO:0007669"/>
    <property type="project" value="UniProtKB-SubCell"/>
</dbReference>
<keyword evidence="2" id="KW-0808">Transferase</keyword>
<dbReference type="PANTHER" id="PTHR13271:SF34">
    <property type="entry name" value="N-LYSINE METHYLTRANSFERASE SETD6"/>
    <property type="match status" value="1"/>
</dbReference>
<dbReference type="STRING" id="436010.A0A166X4R8"/>
<dbReference type="SUPFAM" id="SSF81822">
    <property type="entry name" value="RuBisCo LSMT C-terminal, substrate-binding domain"/>
    <property type="match status" value="1"/>
</dbReference>
<reference evidence="6 7" key="1">
    <citation type="journal article" date="2016" name="Mol. Biol. Evol.">
        <title>Comparative Genomics of Early-Diverging Mushroom-Forming Fungi Provides Insights into the Origins of Lignocellulose Decay Capabilities.</title>
        <authorList>
            <person name="Nagy L.G."/>
            <person name="Riley R."/>
            <person name="Tritt A."/>
            <person name="Adam C."/>
            <person name="Daum C."/>
            <person name="Floudas D."/>
            <person name="Sun H."/>
            <person name="Yadav J.S."/>
            <person name="Pangilinan J."/>
            <person name="Larsson K.H."/>
            <person name="Matsuura K."/>
            <person name="Barry K."/>
            <person name="Labutti K."/>
            <person name="Kuo R."/>
            <person name="Ohm R.A."/>
            <person name="Bhattacharya S.S."/>
            <person name="Shirouzu T."/>
            <person name="Yoshinaga Y."/>
            <person name="Martin F.M."/>
            <person name="Grigoriev I.V."/>
            <person name="Hibbett D.S."/>
        </authorList>
    </citation>
    <scope>NUCLEOTIDE SEQUENCE [LARGE SCALE GENOMIC DNA]</scope>
    <source>
        <strain evidence="6 7">CBS 109695</strain>
    </source>
</reference>
<dbReference type="Gene3D" id="3.90.1410.10">
    <property type="entry name" value="set domain protein methyltransferase, domain 1"/>
    <property type="match status" value="2"/>
</dbReference>
<dbReference type="GO" id="GO:0032259">
    <property type="term" value="P:methylation"/>
    <property type="evidence" value="ECO:0007669"/>
    <property type="project" value="UniProtKB-KW"/>
</dbReference>
<dbReference type="EMBL" id="KV417480">
    <property type="protein sequence ID" value="KZP34420.1"/>
    <property type="molecule type" value="Genomic_DNA"/>
</dbReference>
<evidence type="ECO:0000313" key="6">
    <source>
        <dbReference type="EMBL" id="KZP34420.1"/>
    </source>
</evidence>
<dbReference type="InterPro" id="IPR015353">
    <property type="entry name" value="Rubisco_LSMT_subst-bd"/>
</dbReference>
<dbReference type="OrthoDB" id="341421at2759"/>
<dbReference type="PANTHER" id="PTHR13271">
    <property type="entry name" value="UNCHARACTERIZED PUTATIVE METHYLTRANSFERASE"/>
    <property type="match status" value="1"/>
</dbReference>
<feature type="region of interest" description="Disordered" evidence="4">
    <location>
        <begin position="481"/>
        <end position="506"/>
    </location>
</feature>
<dbReference type="PROSITE" id="PS50280">
    <property type="entry name" value="SET"/>
    <property type="match status" value="1"/>
</dbReference>
<keyword evidence="3" id="KW-0949">S-adenosyl-L-methionine</keyword>
<feature type="domain" description="SET" evidence="5">
    <location>
        <begin position="25"/>
        <end position="308"/>
    </location>
</feature>
<dbReference type="Pfam" id="PF09273">
    <property type="entry name" value="Rubis-subs-bind"/>
    <property type="match status" value="1"/>
</dbReference>
<feature type="region of interest" description="Disordered" evidence="4">
    <location>
        <begin position="195"/>
        <end position="259"/>
    </location>
</feature>
<feature type="compositionally biased region" description="Acidic residues" evidence="4">
    <location>
        <begin position="249"/>
        <end position="259"/>
    </location>
</feature>
<evidence type="ECO:0000259" key="5">
    <source>
        <dbReference type="PROSITE" id="PS50280"/>
    </source>
</evidence>
<dbReference type="InterPro" id="IPR050600">
    <property type="entry name" value="SETD3_SETD6_MTase"/>
</dbReference>
<dbReference type="InterPro" id="IPR046341">
    <property type="entry name" value="SET_dom_sf"/>
</dbReference>
<dbReference type="InterPro" id="IPR001214">
    <property type="entry name" value="SET_dom"/>
</dbReference>
<dbReference type="AlphaFoldDB" id="A0A166X4R8"/>
<evidence type="ECO:0000256" key="4">
    <source>
        <dbReference type="SAM" id="MobiDB-lite"/>
    </source>
</evidence>
<organism evidence="6 7">
    <name type="scientific">Athelia psychrophila</name>
    <dbReference type="NCBI Taxonomy" id="1759441"/>
    <lineage>
        <taxon>Eukaryota</taxon>
        <taxon>Fungi</taxon>
        <taxon>Dikarya</taxon>
        <taxon>Basidiomycota</taxon>
        <taxon>Agaricomycotina</taxon>
        <taxon>Agaricomycetes</taxon>
        <taxon>Agaricomycetidae</taxon>
        <taxon>Atheliales</taxon>
        <taxon>Atheliaceae</taxon>
        <taxon>Athelia</taxon>
    </lineage>
</organism>
<sequence length="506" mass="56175">MSARDTSFRAFGDWIQSHGGSLDASVMDVVTFPGQLGRGAIALKDIPEGYTLFTIPRSLTLSARTSTLPNLLGPIKWRNYELDKGWAGLILCMMWEEAQGASSKWYPYLSELPTEFDTPMFWKADELEELRGTSVVDKIGREEAERDYYKKLLPAIHSRQDIFSTNVIPEFYSLERYHIQGSRILSRSFQVEQWEGEGGDKDENAAADTSAESYSMDVADTSIGSGNGMDVDEDEGPAPAAETHHPEQEGSDDEDEEDTSDVAMVPMADMLNARYGSENAKLFHEATALKMVTTKHIPAGEQIWNTYGDLANSDLLRRYGHVDMLPLPGGGQGNPADVVEIRADLVISVLPVGPVGLTPDASKERIEWWLEEGGDDAFILEDDLDIPEAMVSLIRLLLLNSSEWEKVREKGKPPKPKVDAEVLSLVAQVLRRRLDEYPTSLETDAVLLNQDLPTNKRHAVIVRAGEKSLLHRAIEKVELVKDSQGKKRRVSAGSAEETGQSKKSKR</sequence>
<dbReference type="InterPro" id="IPR036464">
    <property type="entry name" value="Rubisco_LSMT_subst-bd_sf"/>
</dbReference>
<gene>
    <name evidence="6" type="ORF">FIBSPDRAFT_809659</name>
</gene>
<evidence type="ECO:0000256" key="2">
    <source>
        <dbReference type="ARBA" id="ARBA00022679"/>
    </source>
</evidence>
<protein>
    <submittedName>
        <fullName evidence="6">SET domain-containing protein</fullName>
    </submittedName>
</protein>
<keyword evidence="7" id="KW-1185">Reference proteome</keyword>
<keyword evidence="1" id="KW-0489">Methyltransferase</keyword>
<dbReference type="Proteomes" id="UP000076532">
    <property type="component" value="Unassembled WGS sequence"/>
</dbReference>